<evidence type="ECO:0000313" key="2">
    <source>
        <dbReference type="EMBL" id="KAF3594755.1"/>
    </source>
</evidence>
<feature type="compositionally biased region" description="Polar residues" evidence="1">
    <location>
        <begin position="19"/>
        <end position="34"/>
    </location>
</feature>
<sequence length="108" mass="11491">MAELDPPCDQPGHPPSWMDNRTSSADGRAGSSTRPARPSAELDQSSSADGRAGPNTMAGWPSWNDRAVTVPSLYLPPSGLDRTCCSFISIRVTVGTLRFKTAITLCLV</sequence>
<dbReference type="EMBL" id="QGKV02000299">
    <property type="protein sequence ID" value="KAF3594755.1"/>
    <property type="molecule type" value="Genomic_DNA"/>
</dbReference>
<gene>
    <name evidence="2" type="ORF">DY000_02021794</name>
</gene>
<keyword evidence="3" id="KW-1185">Reference proteome</keyword>
<protein>
    <submittedName>
        <fullName evidence="2">Uncharacterized protein</fullName>
    </submittedName>
</protein>
<reference evidence="2 3" key="1">
    <citation type="journal article" date="2020" name="BMC Genomics">
        <title>Intraspecific diversification of the crop wild relative Brassica cretica Lam. using demographic model selection.</title>
        <authorList>
            <person name="Kioukis A."/>
            <person name="Michalopoulou V.A."/>
            <person name="Briers L."/>
            <person name="Pirintsos S."/>
            <person name="Studholme D.J."/>
            <person name="Pavlidis P."/>
            <person name="Sarris P.F."/>
        </authorList>
    </citation>
    <scope>NUCLEOTIDE SEQUENCE [LARGE SCALE GENOMIC DNA]</scope>
    <source>
        <strain evidence="3">cv. PFS-1207/04</strain>
    </source>
</reference>
<dbReference type="Proteomes" id="UP000266723">
    <property type="component" value="Unassembled WGS sequence"/>
</dbReference>
<evidence type="ECO:0000313" key="3">
    <source>
        <dbReference type="Proteomes" id="UP000266723"/>
    </source>
</evidence>
<comment type="caution">
    <text evidence="2">The sequence shown here is derived from an EMBL/GenBank/DDBJ whole genome shotgun (WGS) entry which is preliminary data.</text>
</comment>
<accession>A0ABQ7EDS3</accession>
<proteinExistence type="predicted"/>
<feature type="region of interest" description="Disordered" evidence="1">
    <location>
        <begin position="1"/>
        <end position="63"/>
    </location>
</feature>
<organism evidence="2 3">
    <name type="scientific">Brassica cretica</name>
    <name type="common">Mustard</name>
    <dbReference type="NCBI Taxonomy" id="69181"/>
    <lineage>
        <taxon>Eukaryota</taxon>
        <taxon>Viridiplantae</taxon>
        <taxon>Streptophyta</taxon>
        <taxon>Embryophyta</taxon>
        <taxon>Tracheophyta</taxon>
        <taxon>Spermatophyta</taxon>
        <taxon>Magnoliopsida</taxon>
        <taxon>eudicotyledons</taxon>
        <taxon>Gunneridae</taxon>
        <taxon>Pentapetalae</taxon>
        <taxon>rosids</taxon>
        <taxon>malvids</taxon>
        <taxon>Brassicales</taxon>
        <taxon>Brassicaceae</taxon>
        <taxon>Brassiceae</taxon>
        <taxon>Brassica</taxon>
    </lineage>
</organism>
<evidence type="ECO:0000256" key="1">
    <source>
        <dbReference type="SAM" id="MobiDB-lite"/>
    </source>
</evidence>
<name>A0ABQ7EDS3_BRACR</name>